<accession>A0A2G8RDB9</accession>
<protein>
    <recommendedName>
        <fullName evidence="3">Toprim domain-containing protein</fullName>
    </recommendedName>
</protein>
<sequence>MDQAIADLRHPKAGKPTLQHIYRDADGTPVLVANRYEKPDGKFFLPYDLTRQDWKAPDTRPLYRLNDLMAANANRAVIVTEGEKCADALAELGYVSTTTFGGSNGAHKSDLAPLRGRKVLLWPDKDAPGLKYAEGLAVTLHRELGTLPRIIPTSDLVLDKVRGANQASAPGASYPKGWDAADAVAAGWGVREVNMLIDLARPHASTPANTDQAKPEDEAQLFEDLELWHTPDQRPFATFQREGHWQSLELTSGSFKQLLAYKTFRATGKAPAAAKLDDLQRQMIGQARFEGAMRSVHTRIGQNGDAIVLDLGGTDGARVTVKADGWRIDHAKEPRFVRSPSAAALPAPQPATGDIALLKRFVNAGSEADFQLMVAWLLGCLRPEGPYPLLILSGEQGSAKSTTSKVLRSLVDPSTLATRSLPQDEHNLVIAARGTHVLAFDNLSRIKPSMADALCRLATGGGFATRKLHSDSDEVLFDATRPCLLNGITDLAERPDLADRAIALTLPSIRENRRAFEGELWDSFKEARPRILAGLLDAVSGALARHDSVTLSERPRLADFARWVTAAEPSLGWPPGAFLAAYQANRREAEEAALDGNAVASAILALVTDNGTWSGTAVELILSLRKRYPAITEAAEAFPRQAAAFGAELRRVTPLLRRRGVTLAHAREGKDRRRVICLNKA</sequence>
<dbReference type="InterPro" id="IPR034154">
    <property type="entry name" value="TOPRIM_DnaG/twinkle"/>
</dbReference>
<evidence type="ECO:0000313" key="1">
    <source>
        <dbReference type="EMBL" id="PIL19522.1"/>
    </source>
</evidence>
<gene>
    <name evidence="1" type="ORF">P775_14190</name>
</gene>
<dbReference type="OrthoDB" id="784829at2"/>
<dbReference type="RefSeq" id="WP_099911482.1">
    <property type="nucleotide sequence ID" value="NZ_AWWI01000098.1"/>
</dbReference>
<dbReference type="EMBL" id="AWWI01000098">
    <property type="protein sequence ID" value="PIL19522.1"/>
    <property type="molecule type" value="Genomic_DNA"/>
</dbReference>
<keyword evidence="2" id="KW-1185">Reference proteome</keyword>
<proteinExistence type="predicted"/>
<evidence type="ECO:0000313" key="2">
    <source>
        <dbReference type="Proteomes" id="UP000231259"/>
    </source>
</evidence>
<dbReference type="Proteomes" id="UP000231259">
    <property type="component" value="Unassembled WGS sequence"/>
</dbReference>
<reference evidence="1 2" key="1">
    <citation type="submission" date="2013-09" db="EMBL/GenBank/DDBJ databases">
        <title>Genome sequencing of Phaeobacter antarcticus sp. nov. SM1211.</title>
        <authorList>
            <person name="Zhang X.-Y."/>
            <person name="Liu C."/>
            <person name="Chen X.-L."/>
            <person name="Xie B.-B."/>
            <person name="Qin Q.-L."/>
            <person name="Rong J.-C."/>
            <person name="Zhang Y.-Z."/>
        </authorList>
    </citation>
    <scope>NUCLEOTIDE SEQUENCE [LARGE SCALE GENOMIC DNA]</scope>
    <source>
        <strain evidence="1 2">SM1211</strain>
    </source>
</reference>
<organism evidence="1 2">
    <name type="scientific">Puniceibacterium antarcticum</name>
    <dbReference type="NCBI Taxonomy" id="1206336"/>
    <lineage>
        <taxon>Bacteria</taxon>
        <taxon>Pseudomonadati</taxon>
        <taxon>Pseudomonadota</taxon>
        <taxon>Alphaproteobacteria</taxon>
        <taxon>Rhodobacterales</taxon>
        <taxon>Paracoccaceae</taxon>
        <taxon>Puniceibacterium</taxon>
    </lineage>
</organism>
<evidence type="ECO:0008006" key="3">
    <source>
        <dbReference type="Google" id="ProtNLM"/>
    </source>
</evidence>
<dbReference type="CDD" id="cd01029">
    <property type="entry name" value="TOPRIM_primases"/>
    <property type="match status" value="1"/>
</dbReference>
<comment type="caution">
    <text evidence="1">The sequence shown here is derived from an EMBL/GenBank/DDBJ whole genome shotgun (WGS) entry which is preliminary data.</text>
</comment>
<dbReference type="AlphaFoldDB" id="A0A2G8RDB9"/>
<name>A0A2G8RDB9_9RHOB</name>